<dbReference type="PATRIC" id="fig|935700.4.peg.2996"/>
<dbReference type="Pfam" id="PF06904">
    <property type="entry name" value="Extensin-like_C"/>
    <property type="match status" value="1"/>
</dbReference>
<dbReference type="EMBL" id="JYFE01000050">
    <property type="protein sequence ID" value="KIT15459.1"/>
    <property type="molecule type" value="Genomic_DNA"/>
</dbReference>
<feature type="domain" description="Extensin-like C-terminal" evidence="1">
    <location>
        <begin position="69"/>
        <end position="236"/>
    </location>
</feature>
<proteinExistence type="predicted"/>
<evidence type="ECO:0000313" key="3">
    <source>
        <dbReference type="Proteomes" id="UP000032232"/>
    </source>
</evidence>
<name>A0A0D1ECL1_9RHOB</name>
<accession>A0A0D1ECL1</accession>
<evidence type="ECO:0000313" key="2">
    <source>
        <dbReference type="EMBL" id="KIT15459.1"/>
    </source>
</evidence>
<dbReference type="SUPFAM" id="SSF55166">
    <property type="entry name" value="Hedgehog/DD-peptidase"/>
    <property type="match status" value="1"/>
</dbReference>
<dbReference type="AlphaFoldDB" id="A0A0D1ECL1"/>
<protein>
    <recommendedName>
        <fullName evidence="1">Extensin-like C-terminal domain-containing protein</fullName>
    </recommendedName>
</protein>
<comment type="caution">
    <text evidence="2">The sequence shown here is derived from an EMBL/GenBank/DDBJ whole genome shotgun (WGS) entry which is preliminary data.</text>
</comment>
<evidence type="ECO:0000259" key="1">
    <source>
        <dbReference type="Pfam" id="PF06904"/>
    </source>
</evidence>
<organism evidence="2 3">
    <name type="scientific">Jannaschia aquimarina</name>
    <dbReference type="NCBI Taxonomy" id="935700"/>
    <lineage>
        <taxon>Bacteria</taxon>
        <taxon>Pseudomonadati</taxon>
        <taxon>Pseudomonadota</taxon>
        <taxon>Alphaproteobacteria</taxon>
        <taxon>Rhodobacterales</taxon>
        <taxon>Roseobacteraceae</taxon>
        <taxon>Jannaschia</taxon>
    </lineage>
</organism>
<dbReference type="OrthoDB" id="9809788at2"/>
<reference evidence="2 3" key="1">
    <citation type="submission" date="2015-02" db="EMBL/GenBank/DDBJ databases">
        <title>Genome Sequence of Jannaschia aquimarina DSM28248, a member of the Roseobacter clade.</title>
        <authorList>
            <person name="Voget S."/>
            <person name="Daniel R."/>
        </authorList>
    </citation>
    <scope>NUCLEOTIDE SEQUENCE [LARGE SCALE GENOMIC DNA]</scope>
    <source>
        <strain evidence="2 3">GSW-M26</strain>
    </source>
</reference>
<dbReference type="Proteomes" id="UP000032232">
    <property type="component" value="Unassembled WGS sequence"/>
</dbReference>
<dbReference type="STRING" id="935700.jaqu_28930"/>
<sequence length="236" mass="26038">MLRRAVRLLRLLSRLATVLLLLWVGWWLSVDPDSPLPVQWRPGTPLDVSLTETWLTPIKLRMALSSPGRCLAALSTGATYEELPPLEDGARCGIANRVAVTGIGGIPIPEVETSCPVALRLAMWARHDLRAVAEETFGSPLEEVRHQGSYNCRTIRGGNRMSYHATARAIDIRAVVIGGREIPLLGNWDGDTPESRFWRQAHARSCGRFALVLGPDFDANHADHLHLQSAGWGLCR</sequence>
<dbReference type="InterPro" id="IPR009683">
    <property type="entry name" value="Extensin-like_C"/>
</dbReference>
<dbReference type="InterPro" id="IPR009045">
    <property type="entry name" value="Zn_M74/Hedgehog-like"/>
</dbReference>
<dbReference type="RefSeq" id="WP_043919673.1">
    <property type="nucleotide sequence ID" value="NZ_FZPF01000008.1"/>
</dbReference>
<keyword evidence="3" id="KW-1185">Reference proteome</keyword>
<gene>
    <name evidence="2" type="ORF">jaqu_28930</name>
</gene>